<gene>
    <name evidence="2" type="ordered locus">tlr1060</name>
</gene>
<keyword evidence="1" id="KW-0732">Signal</keyword>
<accession>Q8DK10</accession>
<name>Q8DK10_THEVB</name>
<evidence type="ECO:0000313" key="2">
    <source>
        <dbReference type="EMBL" id="BAC08613.1"/>
    </source>
</evidence>
<proteinExistence type="predicted"/>
<organism evidence="2 3">
    <name type="scientific">Thermosynechococcus vestitus (strain NIES-2133 / IAM M-273 / BP-1)</name>
    <dbReference type="NCBI Taxonomy" id="197221"/>
    <lineage>
        <taxon>Bacteria</taxon>
        <taxon>Bacillati</taxon>
        <taxon>Cyanobacteriota</taxon>
        <taxon>Cyanophyceae</taxon>
        <taxon>Acaryochloridales</taxon>
        <taxon>Thermosynechococcaceae</taxon>
        <taxon>Thermosynechococcus</taxon>
    </lineage>
</organism>
<feature type="chain" id="PRO_5004304293" evidence="1">
    <location>
        <begin position="27"/>
        <end position="115"/>
    </location>
</feature>
<keyword evidence="3" id="KW-1185">Reference proteome</keyword>
<sequence length="115" mass="12910">MFRTYIALVGAATFSLGLAIVPPAWAEQEVEVARDSRGRVYTADMDSRRFYTNGHGVTQVDFMLSTRGDDYWHRATASCDPYDVKSEYYGWSWSGKRSYPADTIAGAIVRAVCHD</sequence>
<evidence type="ECO:0000256" key="1">
    <source>
        <dbReference type="SAM" id="SignalP"/>
    </source>
</evidence>
<reference evidence="2 3" key="1">
    <citation type="journal article" date="2002" name="DNA Res.">
        <title>Complete genome structure of the thermophilic cyanobacterium Thermosynechococcus elongatus BP-1.</title>
        <authorList>
            <person name="Nakamura Y."/>
            <person name="Kaneko T."/>
            <person name="Sato S."/>
            <person name="Ikeuchi M."/>
            <person name="Katoh H."/>
            <person name="Sasamoto S."/>
            <person name="Watanabe A."/>
            <person name="Iriguchi M."/>
            <person name="Kawashima K."/>
            <person name="Kimura T."/>
            <person name="Kishida Y."/>
            <person name="Kiyokawa C."/>
            <person name="Kohara M."/>
            <person name="Matsumoto M."/>
            <person name="Matsuno A."/>
            <person name="Nakazaki N."/>
            <person name="Shimpo S."/>
            <person name="Sugimoto M."/>
            <person name="Takeuchi C."/>
            <person name="Yamada M."/>
            <person name="Tabata S."/>
        </authorList>
    </citation>
    <scope>NUCLEOTIDE SEQUENCE [LARGE SCALE GENOMIC DNA]</scope>
    <source>
        <strain evidence="3">IAM M-273 / NIES-2133 / BP-1</strain>
    </source>
</reference>
<dbReference type="AlphaFoldDB" id="Q8DK10"/>
<dbReference type="EnsemblBacteria" id="BAC08613">
    <property type="protein sequence ID" value="BAC08613"/>
    <property type="gene ID" value="BAC08613"/>
</dbReference>
<dbReference type="EMBL" id="BA000039">
    <property type="protein sequence ID" value="BAC08613.1"/>
    <property type="molecule type" value="Genomic_DNA"/>
</dbReference>
<dbReference type="Proteomes" id="UP000000440">
    <property type="component" value="Chromosome"/>
</dbReference>
<dbReference type="RefSeq" id="WP_011056903.1">
    <property type="nucleotide sequence ID" value="NC_004113.1"/>
</dbReference>
<dbReference type="STRING" id="197221.gene:10747654"/>
<evidence type="ECO:0000313" key="3">
    <source>
        <dbReference type="Proteomes" id="UP000000440"/>
    </source>
</evidence>
<dbReference type="KEGG" id="tel:tlr1060"/>
<protein>
    <submittedName>
        <fullName evidence="2">Tlr1060 protein</fullName>
    </submittedName>
</protein>
<feature type="signal peptide" evidence="1">
    <location>
        <begin position="1"/>
        <end position="26"/>
    </location>
</feature>
<dbReference type="eggNOG" id="ENOG50346P1">
    <property type="taxonomic scope" value="Bacteria"/>
</dbReference>